<evidence type="ECO:0000313" key="3">
    <source>
        <dbReference type="Proteomes" id="UP001187415"/>
    </source>
</evidence>
<sequence length="111" mass="12283">MQARHSERDTFVEGLLDYWEDDAAEAPRYGAVRPIRSGTCGVMVALCLATEDSRSFLVILKTVNPCLFEDLVERGPQGKMEKSLPADASDSEGQSVLRGKAWRRACYISVS</sequence>
<dbReference type="Proteomes" id="UP001187415">
    <property type="component" value="Unassembled WGS sequence"/>
</dbReference>
<evidence type="ECO:0000256" key="1">
    <source>
        <dbReference type="SAM" id="MobiDB-lite"/>
    </source>
</evidence>
<dbReference type="AlphaFoldDB" id="A0AA88IIY3"/>
<reference evidence="2" key="1">
    <citation type="submission" date="2023-07" db="EMBL/GenBank/DDBJ databases">
        <title>Chromosome-level Genome Assembly of Striped Snakehead (Channa striata).</title>
        <authorList>
            <person name="Liu H."/>
        </authorList>
    </citation>
    <scope>NUCLEOTIDE SEQUENCE</scope>
    <source>
        <strain evidence="2">Gz</strain>
        <tissue evidence="2">Muscle</tissue>
    </source>
</reference>
<organism evidence="2 3">
    <name type="scientific">Channa striata</name>
    <name type="common">Snakehead murrel</name>
    <name type="synonym">Ophicephalus striatus</name>
    <dbReference type="NCBI Taxonomy" id="64152"/>
    <lineage>
        <taxon>Eukaryota</taxon>
        <taxon>Metazoa</taxon>
        <taxon>Chordata</taxon>
        <taxon>Craniata</taxon>
        <taxon>Vertebrata</taxon>
        <taxon>Euteleostomi</taxon>
        <taxon>Actinopterygii</taxon>
        <taxon>Neopterygii</taxon>
        <taxon>Teleostei</taxon>
        <taxon>Neoteleostei</taxon>
        <taxon>Acanthomorphata</taxon>
        <taxon>Anabantaria</taxon>
        <taxon>Anabantiformes</taxon>
        <taxon>Channoidei</taxon>
        <taxon>Channidae</taxon>
        <taxon>Channa</taxon>
    </lineage>
</organism>
<proteinExistence type="predicted"/>
<protein>
    <submittedName>
        <fullName evidence="2">Uncharacterized protein</fullName>
    </submittedName>
</protein>
<comment type="caution">
    <text evidence="2">The sequence shown here is derived from an EMBL/GenBank/DDBJ whole genome shotgun (WGS) entry which is preliminary data.</text>
</comment>
<gene>
    <name evidence="2" type="ORF">Q5P01_001024</name>
</gene>
<dbReference type="EMBL" id="JAUPFM010000031">
    <property type="protein sequence ID" value="KAK2814644.1"/>
    <property type="molecule type" value="Genomic_DNA"/>
</dbReference>
<keyword evidence="3" id="KW-1185">Reference proteome</keyword>
<accession>A0AA88IIY3</accession>
<name>A0AA88IIY3_CHASR</name>
<feature type="region of interest" description="Disordered" evidence="1">
    <location>
        <begin position="78"/>
        <end position="97"/>
    </location>
</feature>
<evidence type="ECO:0000313" key="2">
    <source>
        <dbReference type="EMBL" id="KAK2814644.1"/>
    </source>
</evidence>